<feature type="region of interest" description="Disordered" evidence="1">
    <location>
        <begin position="97"/>
        <end position="123"/>
    </location>
</feature>
<feature type="compositionally biased region" description="Pro residues" evidence="1">
    <location>
        <begin position="8"/>
        <end position="25"/>
    </location>
</feature>
<accession>S7PX98</accession>
<feature type="region of interest" description="Disordered" evidence="1">
    <location>
        <begin position="1"/>
        <end position="57"/>
    </location>
</feature>
<evidence type="ECO:0000313" key="3">
    <source>
        <dbReference type="Proteomes" id="UP000052978"/>
    </source>
</evidence>
<name>S7PX98_MYOBR</name>
<feature type="compositionally biased region" description="Gly residues" evidence="1">
    <location>
        <begin position="150"/>
        <end position="159"/>
    </location>
</feature>
<protein>
    <submittedName>
        <fullName evidence="2">Uncharacterized protein</fullName>
    </submittedName>
</protein>
<gene>
    <name evidence="2" type="ORF">D623_10011010</name>
</gene>
<proteinExistence type="predicted"/>
<dbReference type="AlphaFoldDB" id="S7PX98"/>
<keyword evidence="3" id="KW-1185">Reference proteome</keyword>
<organism evidence="2 3">
    <name type="scientific">Myotis brandtii</name>
    <name type="common">Brandt's bat</name>
    <dbReference type="NCBI Taxonomy" id="109478"/>
    <lineage>
        <taxon>Eukaryota</taxon>
        <taxon>Metazoa</taxon>
        <taxon>Chordata</taxon>
        <taxon>Craniata</taxon>
        <taxon>Vertebrata</taxon>
        <taxon>Euteleostomi</taxon>
        <taxon>Mammalia</taxon>
        <taxon>Eutheria</taxon>
        <taxon>Laurasiatheria</taxon>
        <taxon>Chiroptera</taxon>
        <taxon>Yangochiroptera</taxon>
        <taxon>Vespertilionidae</taxon>
        <taxon>Myotis</taxon>
    </lineage>
</organism>
<sequence>MERQARPQDPPRAPGSRHPGPPRPDVTPRRWHRNVTSASPQAETLQPLGAPGSRRDFTSVLRGEQTATAWRWAEREPGLPECPPAGPPVTQLRARLQARPCGQRRAPPRSQSRNLFPHQSHGPISHFSSEEVLGGTPRFFEAAVTSWGTGSSGAGGDGGAWPYTPAPAQPAAGQTRAEGTHCCHPQGPPQPLPQAPGSSFGERTGRRRSLAQTWG</sequence>
<dbReference type="EMBL" id="KE164161">
    <property type="protein sequence ID" value="EPQ15593.1"/>
    <property type="molecule type" value="Genomic_DNA"/>
</dbReference>
<evidence type="ECO:0000313" key="2">
    <source>
        <dbReference type="EMBL" id="EPQ15593.1"/>
    </source>
</evidence>
<feature type="region of interest" description="Disordered" evidence="1">
    <location>
        <begin position="148"/>
        <end position="215"/>
    </location>
</feature>
<feature type="compositionally biased region" description="Polar residues" evidence="1">
    <location>
        <begin position="34"/>
        <end position="44"/>
    </location>
</feature>
<dbReference type="Proteomes" id="UP000052978">
    <property type="component" value="Unassembled WGS sequence"/>
</dbReference>
<reference evidence="2 3" key="1">
    <citation type="journal article" date="2013" name="Nat. Commun.">
        <title>Genome analysis reveals insights into physiology and longevity of the Brandt's bat Myotis brandtii.</title>
        <authorList>
            <person name="Seim I."/>
            <person name="Fang X."/>
            <person name="Xiong Z."/>
            <person name="Lobanov A.V."/>
            <person name="Huang Z."/>
            <person name="Ma S."/>
            <person name="Feng Y."/>
            <person name="Turanov A.A."/>
            <person name="Zhu Y."/>
            <person name="Lenz T.L."/>
            <person name="Gerashchenko M.V."/>
            <person name="Fan D."/>
            <person name="Hee Yim S."/>
            <person name="Yao X."/>
            <person name="Jordan D."/>
            <person name="Xiong Y."/>
            <person name="Ma Y."/>
            <person name="Lyapunov A.N."/>
            <person name="Chen G."/>
            <person name="Kulakova O.I."/>
            <person name="Sun Y."/>
            <person name="Lee S.G."/>
            <person name="Bronson R.T."/>
            <person name="Moskalev A.A."/>
            <person name="Sunyaev S.R."/>
            <person name="Zhang G."/>
            <person name="Krogh A."/>
            <person name="Wang J."/>
            <person name="Gladyshev V.N."/>
        </authorList>
    </citation>
    <scope>NUCLEOTIDE SEQUENCE [LARGE SCALE GENOMIC DNA]</scope>
</reference>
<evidence type="ECO:0000256" key="1">
    <source>
        <dbReference type="SAM" id="MobiDB-lite"/>
    </source>
</evidence>